<evidence type="ECO:0000313" key="5">
    <source>
        <dbReference type="Proteomes" id="UP000193218"/>
    </source>
</evidence>
<dbReference type="PANTHER" id="PTHR42923">
    <property type="entry name" value="PROTOPORPHYRINOGEN OXIDASE"/>
    <property type="match status" value="1"/>
</dbReference>
<feature type="region of interest" description="Disordered" evidence="1">
    <location>
        <begin position="326"/>
        <end position="347"/>
    </location>
</feature>
<sequence>MRVAVVGSGVSGIAATWLLNEYSDHEVNVYEKNDYPGGHTHTVEFRRKGKESCMVDTGFIVLNPVTYPNFLRFLKLLKIPLLKTEMTFSVSRDRGRFEWAGEAHALFCQWTNLFNPRLYRMIWDVLRFNIFAIEILNQKSDNDMSIGEYLDREGYSSAFKEDYLMPMTAAIWSTPADQAALDFPASTLIQFMHNHHLLQITGKPKWLTVKGGSKKYIDAVLGGLAPENLHLNTEIVSVRSVDDGVELTEASGSKHIYDHVIMATHSDTTLAILRKGGKLTSEESRVLEPWRWSKNEAVLHYDERFMPIRKIAYSAWNYLTLSKAHEGPKRSKNSKRSSSNTTASSSSSIDTVSLTYSMNILQHLDEKRHGPVLVTLNPPFEVDPSKVIGRWQYDHPMMTRSSIATQTQLKSIQNVRGISYVGAWTKYGFHEDGFTSAMRLLNEEPFNVRAPFDVRPAQRPIPHAGIILSILRVSIDKLDQIRRGLLPLWEWIAWVMVIILLWLEQAAAATRFGVLAGSLRRLRDCWTIDSEAEEPRKSK</sequence>
<evidence type="ECO:0000313" key="4">
    <source>
        <dbReference type="EMBL" id="ORX35688.1"/>
    </source>
</evidence>
<reference evidence="4 5" key="1">
    <citation type="submission" date="2017-03" db="EMBL/GenBank/DDBJ databases">
        <title>Widespread Adenine N6-methylation of Active Genes in Fungi.</title>
        <authorList>
            <consortium name="DOE Joint Genome Institute"/>
            <person name="Mondo S.J."/>
            <person name="Dannebaum R.O."/>
            <person name="Kuo R.C."/>
            <person name="Louie K.B."/>
            <person name="Bewick A.J."/>
            <person name="Labutti K."/>
            <person name="Haridas S."/>
            <person name="Kuo A."/>
            <person name="Salamov A."/>
            <person name="Ahrendt S.R."/>
            <person name="Lau R."/>
            <person name="Bowen B.P."/>
            <person name="Lipzen A."/>
            <person name="Sullivan W."/>
            <person name="Andreopoulos W.B."/>
            <person name="Clum A."/>
            <person name="Lindquist E."/>
            <person name="Daum C."/>
            <person name="Northen T.R."/>
            <person name="Ramamoorthy G."/>
            <person name="Schmitz R.J."/>
            <person name="Gryganskyi A."/>
            <person name="Culley D."/>
            <person name="Magnuson J."/>
            <person name="James T.Y."/>
            <person name="O'Malley M.A."/>
            <person name="Stajich J.E."/>
            <person name="Spatafora J.W."/>
            <person name="Visel A."/>
            <person name="Grigoriev I.V."/>
        </authorList>
    </citation>
    <scope>NUCLEOTIDE SEQUENCE [LARGE SCALE GENOMIC DNA]</scope>
    <source>
        <strain evidence="4 5">NRRL Y-17943</strain>
    </source>
</reference>
<dbReference type="Gene3D" id="3.30.70.1990">
    <property type="match status" value="1"/>
</dbReference>
<protein>
    <recommendedName>
        <fullName evidence="3">Amine oxidase domain-containing protein</fullName>
    </recommendedName>
</protein>
<proteinExistence type="predicted"/>
<feature type="compositionally biased region" description="Low complexity" evidence="1">
    <location>
        <begin position="336"/>
        <end position="347"/>
    </location>
</feature>
<dbReference type="OrthoDB" id="5977668at2759"/>
<dbReference type="SUPFAM" id="SSF51905">
    <property type="entry name" value="FAD/NAD(P)-binding domain"/>
    <property type="match status" value="1"/>
</dbReference>
<dbReference type="GO" id="GO:0016491">
    <property type="term" value="F:oxidoreductase activity"/>
    <property type="evidence" value="ECO:0007669"/>
    <property type="project" value="InterPro"/>
</dbReference>
<dbReference type="GeneID" id="33558221"/>
<evidence type="ECO:0000259" key="3">
    <source>
        <dbReference type="Pfam" id="PF01593"/>
    </source>
</evidence>
<keyword evidence="5" id="KW-1185">Reference proteome</keyword>
<comment type="caution">
    <text evidence="4">The sequence shown here is derived from an EMBL/GenBank/DDBJ whole genome shotgun (WGS) entry which is preliminary data.</text>
</comment>
<dbReference type="InterPro" id="IPR050464">
    <property type="entry name" value="Zeta_carotene_desat/Oxidored"/>
</dbReference>
<dbReference type="Gene3D" id="3.50.50.60">
    <property type="entry name" value="FAD/NAD(P)-binding domain"/>
    <property type="match status" value="1"/>
</dbReference>
<dbReference type="Pfam" id="PF01593">
    <property type="entry name" value="Amino_oxidase"/>
    <property type="match status" value="1"/>
</dbReference>
<dbReference type="EMBL" id="NBSH01000010">
    <property type="protein sequence ID" value="ORX35688.1"/>
    <property type="molecule type" value="Genomic_DNA"/>
</dbReference>
<evidence type="ECO:0000256" key="2">
    <source>
        <dbReference type="SAM" id="Phobius"/>
    </source>
</evidence>
<feature type="domain" description="Amine oxidase" evidence="3">
    <location>
        <begin position="10"/>
        <end position="307"/>
    </location>
</feature>
<evidence type="ECO:0000256" key="1">
    <source>
        <dbReference type="SAM" id="MobiDB-lite"/>
    </source>
</evidence>
<dbReference type="AlphaFoldDB" id="A0A1Y1UCB1"/>
<dbReference type="InParanoid" id="A0A1Y1UCB1"/>
<organism evidence="4 5">
    <name type="scientific">Kockovaella imperatae</name>
    <dbReference type="NCBI Taxonomy" id="4999"/>
    <lineage>
        <taxon>Eukaryota</taxon>
        <taxon>Fungi</taxon>
        <taxon>Dikarya</taxon>
        <taxon>Basidiomycota</taxon>
        <taxon>Agaricomycotina</taxon>
        <taxon>Tremellomycetes</taxon>
        <taxon>Tremellales</taxon>
        <taxon>Cuniculitremaceae</taxon>
        <taxon>Kockovaella</taxon>
    </lineage>
</organism>
<gene>
    <name evidence="4" type="ORF">BD324DRAFT_631180</name>
</gene>
<dbReference type="InterPro" id="IPR036188">
    <property type="entry name" value="FAD/NAD-bd_sf"/>
</dbReference>
<dbReference type="RefSeq" id="XP_021869852.1">
    <property type="nucleotide sequence ID" value="XM_022016412.1"/>
</dbReference>
<accession>A0A1Y1UCB1</accession>
<feature type="transmembrane region" description="Helical" evidence="2">
    <location>
        <begin position="491"/>
        <end position="514"/>
    </location>
</feature>
<dbReference type="Proteomes" id="UP000193218">
    <property type="component" value="Unassembled WGS sequence"/>
</dbReference>
<dbReference type="PANTHER" id="PTHR42923:SF17">
    <property type="entry name" value="AMINE OXIDASE DOMAIN-CONTAINING PROTEIN"/>
    <property type="match status" value="1"/>
</dbReference>
<keyword evidence="2" id="KW-1133">Transmembrane helix</keyword>
<keyword evidence="2" id="KW-0812">Transmembrane</keyword>
<keyword evidence="2" id="KW-0472">Membrane</keyword>
<dbReference type="FunFam" id="1.10.405.20:FF:000001">
    <property type="entry name" value="Amine oxidase"/>
    <property type="match status" value="1"/>
</dbReference>
<dbReference type="InterPro" id="IPR002937">
    <property type="entry name" value="Amino_oxidase"/>
</dbReference>
<dbReference type="Gene3D" id="1.10.405.20">
    <property type="match status" value="1"/>
</dbReference>
<dbReference type="STRING" id="4999.A0A1Y1UCB1"/>
<name>A0A1Y1UCB1_9TREE</name>